<feature type="domain" description="RNA ligase 2 C-terminal" evidence="3">
    <location>
        <begin position="265"/>
        <end position="345"/>
    </location>
</feature>
<evidence type="ECO:0000259" key="2">
    <source>
        <dbReference type="Pfam" id="PF09414"/>
    </source>
</evidence>
<feature type="region of interest" description="Disordered" evidence="1">
    <location>
        <begin position="1"/>
        <end position="22"/>
    </location>
</feature>
<name>A0A7S1PEC9_9EUKA</name>
<dbReference type="Gene3D" id="3.30.470.30">
    <property type="entry name" value="DNA ligase/mRNA capping enzyme"/>
    <property type="match status" value="1"/>
</dbReference>
<accession>A0A7S1PEC9</accession>
<evidence type="ECO:0000256" key="1">
    <source>
        <dbReference type="SAM" id="MobiDB-lite"/>
    </source>
</evidence>
<dbReference type="InterPro" id="IPR040609">
    <property type="entry name" value="Rnl2_C"/>
</dbReference>
<reference evidence="4" key="1">
    <citation type="submission" date="2021-01" db="EMBL/GenBank/DDBJ databases">
        <authorList>
            <person name="Corre E."/>
            <person name="Pelletier E."/>
            <person name="Niang G."/>
            <person name="Scheremetjew M."/>
            <person name="Finn R."/>
            <person name="Kale V."/>
            <person name="Holt S."/>
            <person name="Cochrane G."/>
            <person name="Meng A."/>
            <person name="Brown T."/>
            <person name="Cohen L."/>
        </authorList>
    </citation>
    <scope>NUCLEOTIDE SEQUENCE</scope>
    <source>
        <strain evidence="4">WS</strain>
    </source>
</reference>
<dbReference type="Gene3D" id="3.30.1490.70">
    <property type="match status" value="1"/>
</dbReference>
<dbReference type="InterPro" id="IPR021122">
    <property type="entry name" value="RNA_ligase_dom_REL/Rnl2"/>
</dbReference>
<gene>
    <name evidence="4" type="ORF">PCOS0759_LOCUS1343</name>
</gene>
<feature type="domain" description="RNA ligase" evidence="2">
    <location>
        <begin position="29"/>
        <end position="241"/>
    </location>
</feature>
<evidence type="ECO:0008006" key="5">
    <source>
        <dbReference type="Google" id="ProtNLM"/>
    </source>
</evidence>
<proteinExistence type="predicted"/>
<dbReference type="InterPro" id="IPR041948">
    <property type="entry name" value="Rnl1/2_C_sf"/>
</dbReference>
<dbReference type="Gene3D" id="1.10.10.1810">
    <property type="entry name" value="RNA ligase"/>
    <property type="match status" value="1"/>
</dbReference>
<evidence type="ECO:0000259" key="3">
    <source>
        <dbReference type="Pfam" id="PF18043"/>
    </source>
</evidence>
<dbReference type="EMBL" id="HBGD01001618">
    <property type="protein sequence ID" value="CAD9078111.1"/>
    <property type="molecule type" value="Transcribed_RNA"/>
</dbReference>
<sequence>MPHPSSHFHPYPKISHKTKSSPSSTSQLFCVTEKCHGSNFVFVIEPDLSVRCAKRKEFLESDDTFFGFRTVLVKMKQRVAELAAKMHEQFGSDKWVYLYGELAGGFFPGATHDESDTQPVQTGVWYSNDLIFYAFDIGIQTVKEKSKSVLHNEEPLLKETHFEFVDYEQALSLFREYNILHSEPLFVGPYHKCLEFKLGFRSTIPSKLGMPPLNDENKAEGVVVKPYREMTPASQRPMTKLKIVEFEERSDVYDQSTKAHNSSDSTPLNSALYEMYPLITENRYANTVSKTGPINGDSARANEVLEAFEQDVIEEMLEENSTLFDCLMGHEMKQLREQLRTLCKKCIIKSEKAQKKRLKRTKLVSAKNERGECSG</sequence>
<dbReference type="Pfam" id="PF18043">
    <property type="entry name" value="T4_Rnl2_C"/>
    <property type="match status" value="1"/>
</dbReference>
<organism evidence="4">
    <name type="scientific">Percolomonas cosmopolitus</name>
    <dbReference type="NCBI Taxonomy" id="63605"/>
    <lineage>
        <taxon>Eukaryota</taxon>
        <taxon>Discoba</taxon>
        <taxon>Heterolobosea</taxon>
        <taxon>Tetramitia</taxon>
        <taxon>Eutetramitia</taxon>
        <taxon>Percolomonadidae</taxon>
        <taxon>Percolomonas</taxon>
    </lineage>
</organism>
<evidence type="ECO:0000313" key="4">
    <source>
        <dbReference type="EMBL" id="CAD9078111.1"/>
    </source>
</evidence>
<dbReference type="AlphaFoldDB" id="A0A7S1PEC9"/>
<protein>
    <recommendedName>
        <fullName evidence="5">RNA ligase domain-containing protein</fullName>
    </recommendedName>
</protein>
<dbReference type="Pfam" id="PF09414">
    <property type="entry name" value="RNA_ligase"/>
    <property type="match status" value="1"/>
</dbReference>
<dbReference type="SUPFAM" id="SSF56091">
    <property type="entry name" value="DNA ligase/mRNA capping enzyme, catalytic domain"/>
    <property type="match status" value="1"/>
</dbReference>